<dbReference type="GO" id="GO:0032580">
    <property type="term" value="C:Golgi cisterna membrane"/>
    <property type="evidence" value="ECO:0007669"/>
    <property type="project" value="UniProtKB-SubCell"/>
</dbReference>
<comment type="caution">
    <text evidence="12">The sequence shown here is derived from an EMBL/GenBank/DDBJ whole genome shotgun (WGS) entry which is preliminary data.</text>
</comment>
<dbReference type="PANTHER" id="PTHR12369">
    <property type="entry name" value="CHONDROITIN SYNTHASE"/>
    <property type="match status" value="1"/>
</dbReference>
<dbReference type="FunFam" id="3.90.550.50:FF:000004">
    <property type="entry name" value="Hexosyltransferase"/>
    <property type="match status" value="1"/>
</dbReference>
<evidence type="ECO:0000313" key="13">
    <source>
        <dbReference type="Proteomes" id="UP001208570"/>
    </source>
</evidence>
<keyword evidence="13" id="KW-1185">Reference proteome</keyword>
<dbReference type="Gene3D" id="3.90.550.10">
    <property type="entry name" value="Spore Coat Polysaccharide Biosynthesis Protein SpsA, Chain A"/>
    <property type="match status" value="1"/>
</dbReference>
<dbReference type="GO" id="GO:0047238">
    <property type="term" value="F:glucuronosyl-N-acetylgalactosaminyl-proteoglycan 4-beta-N-acetylgalactosaminyltransferase activity"/>
    <property type="evidence" value="ECO:0007669"/>
    <property type="project" value="TreeGrafter"/>
</dbReference>
<dbReference type="AlphaFoldDB" id="A0AAD9JJ00"/>
<comment type="subcellular location">
    <subcellularLocation>
        <location evidence="1 10">Golgi apparatus</location>
        <location evidence="1 10">Golgi stack membrane</location>
        <topology evidence="1 10">Single-pass type II membrane protein</topology>
    </subcellularLocation>
</comment>
<evidence type="ECO:0000256" key="7">
    <source>
        <dbReference type="ARBA" id="ARBA00023034"/>
    </source>
</evidence>
<protein>
    <recommendedName>
        <fullName evidence="10">Hexosyltransferase</fullName>
        <ecNumber evidence="10">2.4.1.-</ecNumber>
    </recommendedName>
</protein>
<reference evidence="12" key="1">
    <citation type="journal article" date="2023" name="Mol. Biol. Evol.">
        <title>Third-Generation Sequencing Reveals the Adaptive Role of the Epigenome in Three Deep-Sea Polychaetes.</title>
        <authorList>
            <person name="Perez M."/>
            <person name="Aroh O."/>
            <person name="Sun Y."/>
            <person name="Lan Y."/>
            <person name="Juniper S.K."/>
            <person name="Young C.R."/>
            <person name="Angers B."/>
            <person name="Qian P.Y."/>
        </authorList>
    </citation>
    <scope>NUCLEOTIDE SEQUENCE</scope>
    <source>
        <strain evidence="12">P08H-3</strain>
    </source>
</reference>
<keyword evidence="4 10" id="KW-0812">Transmembrane</keyword>
<dbReference type="PANTHER" id="PTHR12369:SF11">
    <property type="entry name" value="HEXOSYLTRANSFERASE"/>
    <property type="match status" value="1"/>
</dbReference>
<evidence type="ECO:0000256" key="11">
    <source>
        <dbReference type="SAM" id="MobiDB-lite"/>
    </source>
</evidence>
<evidence type="ECO:0000256" key="3">
    <source>
        <dbReference type="ARBA" id="ARBA00022679"/>
    </source>
</evidence>
<evidence type="ECO:0000256" key="4">
    <source>
        <dbReference type="ARBA" id="ARBA00022692"/>
    </source>
</evidence>
<organism evidence="12 13">
    <name type="scientific">Paralvinella palmiformis</name>
    <dbReference type="NCBI Taxonomy" id="53620"/>
    <lineage>
        <taxon>Eukaryota</taxon>
        <taxon>Metazoa</taxon>
        <taxon>Spiralia</taxon>
        <taxon>Lophotrochozoa</taxon>
        <taxon>Annelida</taxon>
        <taxon>Polychaeta</taxon>
        <taxon>Sedentaria</taxon>
        <taxon>Canalipalpata</taxon>
        <taxon>Terebellida</taxon>
        <taxon>Terebelliformia</taxon>
        <taxon>Alvinellidae</taxon>
        <taxon>Paralvinella</taxon>
    </lineage>
</organism>
<evidence type="ECO:0000256" key="2">
    <source>
        <dbReference type="ARBA" id="ARBA00009239"/>
    </source>
</evidence>
<comment type="similarity">
    <text evidence="2 10">Belongs to the chondroitin N-acetylgalactosaminyltransferase family.</text>
</comment>
<keyword evidence="8 10" id="KW-0472">Membrane</keyword>
<evidence type="ECO:0000313" key="12">
    <source>
        <dbReference type="EMBL" id="KAK2153320.1"/>
    </source>
</evidence>
<keyword evidence="7 10" id="KW-0333">Golgi apparatus</keyword>
<keyword evidence="9" id="KW-0325">Glycoprotein</keyword>
<keyword evidence="6 10" id="KW-1133">Transmembrane helix</keyword>
<name>A0AAD9JJ00_9ANNE</name>
<sequence>MKRRHHNHVHPVHNSSLAMVCTGIFCGFFLGAWMQRFIVPNRGLRFDDQQNDLMRQQLFYNAQDLMKSPDSMNMEESGGNSLKGSVKQLVLIGVMTARKYLSNRVLAAYNTWVSTIPGKVIFYSCVGSESEAPTGVTVVGLDCIDEAYPPQKKSFMMLKHMHDHYIDKFEFFMRADDDVYIRGDRLSNFLHSVNSSKNLFIGQAGQGKKEELGLLNLEGEENFCMGGPGMVLSSSTLTKVAPHVGYCLKNLYSTHEDVEVGRCVHKFAGIFCTWAFEMQRLFLNNYKEPNGSFSHSLKTKEVHHAITLHPVKNHTYQYRLHHHFLIQKAKELRQNTLILHREIHSVNEVLKDRDEFYSPNRLGLPPSLLKSVPKSHDDVLSWDFFTTYLFSLKSVNPRHGLELSQRKGLDDVVMQTMGMINKNARQRGRTIDFQKILYGYHRVNPLHGPEYILDLLLVYRKHKGKRRMTVPVRRHAYLQQTFSATEVAEVSDDEITHHDFVRKPVTDTSDEKPTLIKFLQKGIGQFYRAKLQHVVSGHPSLQNQEVIHFLLPLAGRFQTFLQFMHNFEEVCLQDNDKVVLTIVLYHSEHEDHIADTIDFVQSLQDKYPIHDLRVIQKDGFFSRGVALTEGSKLFPNNALLFFVDVDIYMRHDVLYRIRYNVRQHQQVYYPIVFSQYDPSMTCADADCSEGNNSPFNFHVNRGYWRQFGFGIAAMYKSDLMAVGGFDTSIQGWGKEDVDLHARFLAKNITVFRSVDPGLAHIFHPVTCDPSLDSAQYQMCLGSKAATFGSTSMLAEFVYKTPEILYKNERQPAVDGDQDVVAPNEDNGHDAETNDSESEQNNHDSINLGHIV</sequence>
<feature type="region of interest" description="Disordered" evidence="11">
    <location>
        <begin position="809"/>
        <end position="851"/>
    </location>
</feature>
<gene>
    <name evidence="12" type="ORF">LSH36_300g00000</name>
</gene>
<evidence type="ECO:0000256" key="10">
    <source>
        <dbReference type="RuleBase" id="RU364016"/>
    </source>
</evidence>
<dbReference type="SUPFAM" id="SSF53448">
    <property type="entry name" value="Nucleotide-diphospho-sugar transferases"/>
    <property type="match status" value="1"/>
</dbReference>
<dbReference type="Proteomes" id="UP001208570">
    <property type="component" value="Unassembled WGS sequence"/>
</dbReference>
<evidence type="ECO:0000256" key="8">
    <source>
        <dbReference type="ARBA" id="ARBA00023136"/>
    </source>
</evidence>
<dbReference type="Gene3D" id="3.90.550.50">
    <property type="match status" value="1"/>
</dbReference>
<keyword evidence="3 10" id="KW-0808">Transferase</keyword>
<dbReference type="InterPro" id="IPR051227">
    <property type="entry name" value="CS_glycosyltransferase"/>
</dbReference>
<evidence type="ECO:0000256" key="6">
    <source>
        <dbReference type="ARBA" id="ARBA00022989"/>
    </source>
</evidence>
<dbReference type="EMBL" id="JAODUP010000300">
    <property type="protein sequence ID" value="KAK2153320.1"/>
    <property type="molecule type" value="Genomic_DNA"/>
</dbReference>
<dbReference type="EC" id="2.4.1.-" evidence="10"/>
<feature type="transmembrane region" description="Helical" evidence="10">
    <location>
        <begin position="12"/>
        <end position="34"/>
    </location>
</feature>
<dbReference type="InterPro" id="IPR029044">
    <property type="entry name" value="Nucleotide-diphossugar_trans"/>
</dbReference>
<proteinExistence type="inferred from homology"/>
<accession>A0AAD9JJ00</accession>
<evidence type="ECO:0000256" key="1">
    <source>
        <dbReference type="ARBA" id="ARBA00004447"/>
    </source>
</evidence>
<evidence type="ECO:0000256" key="5">
    <source>
        <dbReference type="ARBA" id="ARBA00022968"/>
    </source>
</evidence>
<evidence type="ECO:0000256" key="9">
    <source>
        <dbReference type="ARBA" id="ARBA00023180"/>
    </source>
</evidence>
<keyword evidence="5 10" id="KW-0735">Signal-anchor</keyword>
<dbReference type="Pfam" id="PF05679">
    <property type="entry name" value="CHGN"/>
    <property type="match status" value="1"/>
</dbReference>
<dbReference type="InterPro" id="IPR008428">
    <property type="entry name" value="Chond_GalNAc"/>
</dbReference>